<evidence type="ECO:0000256" key="7">
    <source>
        <dbReference type="SAM" id="Phobius"/>
    </source>
</evidence>
<comment type="subcellular location">
    <subcellularLocation>
        <location evidence="1">Cell membrane</location>
        <topology evidence="1">Multi-pass membrane protein</topology>
    </subcellularLocation>
</comment>
<reference evidence="8" key="1">
    <citation type="submission" date="2014-06" db="EMBL/GenBank/DDBJ databases">
        <title>Key roles for freshwater Actinobacteria revealed by deep metagenomic sequencing.</title>
        <authorList>
            <person name="Ghai R."/>
            <person name="Mizuno C.M."/>
            <person name="Picazo A."/>
            <person name="Camacho A."/>
            <person name="Rodriguez-Valera F."/>
        </authorList>
    </citation>
    <scope>NUCLEOTIDE SEQUENCE</scope>
</reference>
<evidence type="ECO:0000256" key="5">
    <source>
        <dbReference type="ARBA" id="ARBA00023136"/>
    </source>
</evidence>
<dbReference type="Pfam" id="PF12270">
    <property type="entry name" value="Cyt_c_ox_IV"/>
    <property type="match status" value="1"/>
</dbReference>
<keyword evidence="2" id="KW-1003">Cell membrane</keyword>
<proteinExistence type="predicted"/>
<evidence type="ECO:0000256" key="3">
    <source>
        <dbReference type="ARBA" id="ARBA00022692"/>
    </source>
</evidence>
<name>A0A094QN87_9ZZZZ</name>
<organism evidence="8">
    <name type="scientific">freshwater metagenome</name>
    <dbReference type="NCBI Taxonomy" id="449393"/>
    <lineage>
        <taxon>unclassified sequences</taxon>
        <taxon>metagenomes</taxon>
        <taxon>ecological metagenomes</taxon>
    </lineage>
</organism>
<dbReference type="AlphaFoldDB" id="A0A094QN87"/>
<accession>A0A094QN87</accession>
<feature type="transmembrane region" description="Helical" evidence="7">
    <location>
        <begin position="31"/>
        <end position="51"/>
    </location>
</feature>
<evidence type="ECO:0008006" key="9">
    <source>
        <dbReference type="Google" id="ProtNLM"/>
    </source>
</evidence>
<feature type="transmembrane region" description="Helical" evidence="7">
    <location>
        <begin position="7"/>
        <end position="25"/>
    </location>
</feature>
<dbReference type="GO" id="GO:0004129">
    <property type="term" value="F:cytochrome-c oxidase activity"/>
    <property type="evidence" value="ECO:0007669"/>
    <property type="project" value="UniProtKB-EC"/>
</dbReference>
<dbReference type="EMBL" id="JNSL01000096">
    <property type="protein sequence ID" value="KGA16011.1"/>
    <property type="molecule type" value="Genomic_DNA"/>
</dbReference>
<evidence type="ECO:0000256" key="6">
    <source>
        <dbReference type="ARBA" id="ARBA00047816"/>
    </source>
</evidence>
<evidence type="ECO:0000256" key="1">
    <source>
        <dbReference type="ARBA" id="ARBA00004651"/>
    </source>
</evidence>
<keyword evidence="5 7" id="KW-0472">Membrane</keyword>
<dbReference type="GO" id="GO:0005886">
    <property type="term" value="C:plasma membrane"/>
    <property type="evidence" value="ECO:0007669"/>
    <property type="project" value="UniProtKB-SubCell"/>
</dbReference>
<keyword evidence="4 7" id="KW-1133">Transmembrane helix</keyword>
<evidence type="ECO:0000256" key="2">
    <source>
        <dbReference type="ARBA" id="ARBA00022475"/>
    </source>
</evidence>
<feature type="transmembrane region" description="Helical" evidence="7">
    <location>
        <begin position="83"/>
        <end position="101"/>
    </location>
</feature>
<protein>
    <recommendedName>
        <fullName evidence="9">Cytochrome c oxidase polypeptide IV</fullName>
    </recommendedName>
</protein>
<comment type="catalytic activity">
    <reaction evidence="6">
        <text>4 Fe(II)-[cytochrome c] + O2 + 8 H(+)(in) = 4 Fe(III)-[cytochrome c] + 2 H2O + 4 H(+)(out)</text>
        <dbReference type="Rhea" id="RHEA:11436"/>
        <dbReference type="Rhea" id="RHEA-COMP:10350"/>
        <dbReference type="Rhea" id="RHEA-COMP:14399"/>
        <dbReference type="ChEBI" id="CHEBI:15377"/>
        <dbReference type="ChEBI" id="CHEBI:15378"/>
        <dbReference type="ChEBI" id="CHEBI:15379"/>
        <dbReference type="ChEBI" id="CHEBI:29033"/>
        <dbReference type="ChEBI" id="CHEBI:29034"/>
        <dbReference type="EC" id="7.1.1.9"/>
    </reaction>
</comment>
<evidence type="ECO:0000313" key="8">
    <source>
        <dbReference type="EMBL" id="KGA16011.1"/>
    </source>
</evidence>
<comment type="caution">
    <text evidence="8">The sequence shown here is derived from an EMBL/GenBank/DDBJ whole genome shotgun (WGS) entry which is preliminary data.</text>
</comment>
<gene>
    <name evidence="8" type="ORF">GM51_13570</name>
</gene>
<dbReference type="GO" id="GO:0022900">
    <property type="term" value="P:electron transport chain"/>
    <property type="evidence" value="ECO:0007669"/>
    <property type="project" value="InterPro"/>
</dbReference>
<dbReference type="InterPro" id="IPR021050">
    <property type="entry name" value="Cyt_c_oxidase_su4_actinobac"/>
</dbReference>
<feature type="transmembrane region" description="Helical" evidence="7">
    <location>
        <begin position="107"/>
        <end position="125"/>
    </location>
</feature>
<keyword evidence="3 7" id="KW-0812">Transmembrane</keyword>
<dbReference type="PIRSF" id="PIRSF017385">
    <property type="entry name" value="CtaF"/>
    <property type="match status" value="1"/>
</dbReference>
<sequence length="131" mass="14574">MNVGGKLFAYGTVLYFGIGIVYWFMSGDVVGTSLLALTGGLAFLIAFYVLFTSKRVGTLPEDVETALISDADTDYGFFSPHSWWPFAIGASTFVFILGFVFARWMMVVGLFALMMAIYGLVFEYYRGQFVK</sequence>
<evidence type="ECO:0000256" key="4">
    <source>
        <dbReference type="ARBA" id="ARBA00022989"/>
    </source>
</evidence>